<keyword evidence="4 5" id="KW-0472">Membrane</keyword>
<accession>A0ABS2QX03</accession>
<dbReference type="InterPro" id="IPR002033">
    <property type="entry name" value="TatC"/>
</dbReference>
<feature type="transmembrane region" description="Helical" evidence="5">
    <location>
        <begin position="148"/>
        <end position="174"/>
    </location>
</feature>
<feature type="transmembrane region" description="Helical" evidence="5">
    <location>
        <begin position="17"/>
        <end position="39"/>
    </location>
</feature>
<dbReference type="NCBIfam" id="TIGR00945">
    <property type="entry name" value="tatC"/>
    <property type="match status" value="1"/>
</dbReference>
<feature type="transmembrane region" description="Helical" evidence="5">
    <location>
        <begin position="104"/>
        <end position="128"/>
    </location>
</feature>
<comment type="subunit">
    <text evidence="5">Forms a complex with TatA.</text>
</comment>
<gene>
    <name evidence="5" type="primary">tatC</name>
    <name evidence="6" type="ORF">JOC83_002371</name>
</gene>
<feature type="transmembrane region" description="Helical" evidence="5">
    <location>
        <begin position="186"/>
        <end position="203"/>
    </location>
</feature>
<keyword evidence="3 5" id="KW-1133">Transmembrane helix</keyword>
<dbReference type="Pfam" id="PF00902">
    <property type="entry name" value="TatC"/>
    <property type="match status" value="1"/>
</dbReference>
<dbReference type="Proteomes" id="UP000809829">
    <property type="component" value="Unassembled WGS sequence"/>
</dbReference>
<feature type="transmembrane region" description="Helical" evidence="5">
    <location>
        <begin position="59"/>
        <end position="83"/>
    </location>
</feature>
<evidence type="ECO:0000256" key="1">
    <source>
        <dbReference type="ARBA" id="ARBA00004141"/>
    </source>
</evidence>
<evidence type="ECO:0000256" key="5">
    <source>
        <dbReference type="HAMAP-Rule" id="MF_00902"/>
    </source>
</evidence>
<protein>
    <recommendedName>
        <fullName evidence="5">Sec-independent protein translocase protein TatC</fullName>
    </recommendedName>
</protein>
<evidence type="ECO:0000256" key="3">
    <source>
        <dbReference type="ARBA" id="ARBA00022989"/>
    </source>
</evidence>
<keyword evidence="2 5" id="KW-0812">Transmembrane</keyword>
<keyword evidence="5" id="KW-0653">Protein transport</keyword>
<evidence type="ECO:0000313" key="6">
    <source>
        <dbReference type="EMBL" id="MBM7703522.1"/>
    </source>
</evidence>
<comment type="similarity">
    <text evidence="5">Belongs to the TatC family.</text>
</comment>
<comment type="subcellular location">
    <subcellularLocation>
        <location evidence="5">Cell membrane</location>
        <topology evidence="5">Multi-pass membrane protein</topology>
    </subcellularLocation>
    <subcellularLocation>
        <location evidence="1">Membrane</location>
        <topology evidence="1">Multi-pass membrane protein</topology>
    </subcellularLocation>
</comment>
<keyword evidence="7" id="KW-1185">Reference proteome</keyword>
<dbReference type="HAMAP" id="MF_00902">
    <property type="entry name" value="TatC"/>
    <property type="match status" value="1"/>
</dbReference>
<feature type="transmembrane region" description="Helical" evidence="5">
    <location>
        <begin position="209"/>
        <end position="228"/>
    </location>
</feature>
<proteinExistence type="inferred from homology"/>
<evidence type="ECO:0000313" key="7">
    <source>
        <dbReference type="Proteomes" id="UP000809829"/>
    </source>
</evidence>
<dbReference type="PANTHER" id="PTHR30371:SF4">
    <property type="entry name" value="SEC-INDEPENDENT PROTEIN TRANSLOCASE PROTEIN TATCD"/>
    <property type="match status" value="1"/>
</dbReference>
<keyword evidence="5" id="KW-0813">Transport</keyword>
<dbReference type="PRINTS" id="PR01840">
    <property type="entry name" value="TATCFAMILY"/>
</dbReference>
<keyword evidence="5" id="KW-0811">Translocation</keyword>
<comment type="function">
    <text evidence="5">Part of the twin-arginine translocation (Tat) system that transports large folded proteins containing a characteristic twin-arginine motif in their signal peptide across membranes.</text>
</comment>
<sequence length="237" mass="27263">MDQTFFFQHVTELRKRLMVVLGAYVMFLIVGFLNVGAIYRWIMKEADLKLAVLGPSEILWVYFMLASTCALACTIPLAAYHLWAFVKPALKEHERSVTMLFIPLLFILFVTGVLFGYFVVFPKVLAFVVTLSDGMFQTMFTAEKYFRFLLQLTVPLGLLFELPAIVLFLTKLGILTPTMMTKYRKFVYLALVILSAVLTPPDFLSQLFVLIPLFLLYELSILLCTWVYNRGKQRSYA</sequence>
<organism evidence="6 7">
    <name type="scientific">Priestia iocasae</name>
    <dbReference type="NCBI Taxonomy" id="2291674"/>
    <lineage>
        <taxon>Bacteria</taxon>
        <taxon>Bacillati</taxon>
        <taxon>Bacillota</taxon>
        <taxon>Bacilli</taxon>
        <taxon>Bacillales</taxon>
        <taxon>Bacillaceae</taxon>
        <taxon>Priestia</taxon>
    </lineage>
</organism>
<evidence type="ECO:0000256" key="4">
    <source>
        <dbReference type="ARBA" id="ARBA00023136"/>
    </source>
</evidence>
<comment type="caution">
    <text evidence="6">The sequence shown here is derived from an EMBL/GenBank/DDBJ whole genome shotgun (WGS) entry which is preliminary data.</text>
</comment>
<dbReference type="EMBL" id="JAFBFC010000004">
    <property type="protein sequence ID" value="MBM7703522.1"/>
    <property type="molecule type" value="Genomic_DNA"/>
</dbReference>
<name>A0ABS2QX03_9BACI</name>
<evidence type="ECO:0000256" key="2">
    <source>
        <dbReference type="ARBA" id="ARBA00022692"/>
    </source>
</evidence>
<reference evidence="6 7" key="1">
    <citation type="submission" date="2021-01" db="EMBL/GenBank/DDBJ databases">
        <title>Genomic Encyclopedia of Type Strains, Phase IV (KMG-IV): sequencing the most valuable type-strain genomes for metagenomic binning, comparative biology and taxonomic classification.</title>
        <authorList>
            <person name="Goeker M."/>
        </authorList>
    </citation>
    <scope>NUCLEOTIDE SEQUENCE [LARGE SCALE GENOMIC DNA]</scope>
    <source>
        <strain evidence="6 7">DSM 104297</strain>
    </source>
</reference>
<keyword evidence="5" id="KW-1003">Cell membrane</keyword>
<dbReference type="PANTHER" id="PTHR30371">
    <property type="entry name" value="SEC-INDEPENDENT PROTEIN TRANSLOCASE PROTEIN TATC"/>
    <property type="match status" value="1"/>
</dbReference>
<dbReference type="RefSeq" id="WP_338038905.1">
    <property type="nucleotide sequence ID" value="NZ_JAFBFC010000004.1"/>
</dbReference>